<keyword evidence="3" id="KW-0832">Ubl conjugation</keyword>
<feature type="region of interest" description="Disordered" evidence="6">
    <location>
        <begin position="807"/>
        <end position="911"/>
    </location>
</feature>
<dbReference type="PANTHER" id="PTHR32086">
    <property type="entry name" value="FANCONI ANEMIA GROUP D2 PROTEIN"/>
    <property type="match status" value="1"/>
</dbReference>
<protein>
    <recommendedName>
        <fullName evidence="10">Fanconi anemia group D2 protein</fullName>
    </recommendedName>
</protein>
<dbReference type="GO" id="GO:0000793">
    <property type="term" value="C:condensed chromosome"/>
    <property type="evidence" value="ECO:0007669"/>
    <property type="project" value="TreeGrafter"/>
</dbReference>
<evidence type="ECO:0000313" key="8">
    <source>
        <dbReference type="EMBL" id="KAI5068077.1"/>
    </source>
</evidence>
<dbReference type="SUPFAM" id="SSF48371">
    <property type="entry name" value="ARM repeat"/>
    <property type="match status" value="1"/>
</dbReference>
<comment type="caution">
    <text evidence="8">The sequence shown here is derived from an EMBL/GenBank/DDBJ whole genome shotgun (WGS) entry which is preliminary data.</text>
</comment>
<dbReference type="InterPro" id="IPR029448">
    <property type="entry name" value="FANCD2"/>
</dbReference>
<sequence>MATPRFSAASPASAFLSLLAECGCTLCRQGLVLPARDAPSFLHKLELRLKSDASLHQNFLSGLQDFISDDSNLRRLLNSFAGDGQGIVSTDSLARLLLSVAAVQTQVANILLEKLPEHCAEAGSSLLPGLRDSIPRLILNQFRWLDYLIDAENLTSKLMEVLSICPTPLQKEIISLIPEIASDDVHELIVGTLEQMLQGDSQLIAPVLDAFSNLNLKEELLDQVVSLAIVSLRTSDAEDLPLVVRFLLQSATAANVRRIVHQLRENLQFTSEKNAAKAAGLDMKMKGKSIVKNCESLVLETLRSGLRFQNVMCEAILKEIRGLDQVQDHKVIDFWLLLIIYANGGSYKKLADSIVKRKAIGGLFGKNLLSQSVRGRLALLQDYFQYLLSMSHGLLACKENAARQLGSHAYVLLFEEFKDAYHRQEVLGSLVTHTGSGVDYEVSSALDALIVISSNYSEELLVLSSFINGILDYLEGFQDNHLHQVYKVFGQLALATWAHGPVTRGSSMANELLIVLRKQITNPDATYKRMGIIGVIKLISCLGHENNLTLPSGTSTQTSVNETFGLLQLIMEMCKTSCVARGFFYDELAVLCETVSLDASITEWISKQTVEFESLFLVDLEAGNVPAELKSSESLEGNAWMNLDGEVSPILLNIQNLLMSDGTSSTQALVFLPSSFRLLATVERATNNGSLGNIDALLGCPLYLPAYQILVGDEWQDLSPNLKETACIAIFHAINWIRELINTYSTQIQATNENLTQATREEISAKILKRMRNITFFELLLGDCMKSVPLLSFPVLHSETEKGNGLIQRKNILRGEPAAKKHMKRKAADVEEVPNASANQAERNSSQISSGREKQTKLPDCFSGKAKDTLTQVSSHSQLPSTGTHPTGNGKDSGTTNVKERSERAGQLEEQRWKFRPLSVHSLSILSIPQGRPSPGCCPDPCAELPLYLYILRDLHHKLECLDKQTRKTMFWAALPSCNPKPPSGLGPMTATEFLKILKPIFPSLRKHLDTAAKILRGGSGCTLNNSCEEHWNKEALDAGNPEGGLPMVSQHATAGSVLAVTIRCLSKVFSNPELICEHMMSTLMELLSAFGTMDSEEKFLLDLHPPPSAGSLEYALCSAYTHLDELFDAAASTSFSVTTDLIMAQKALVSCAERLLEISKETMRRKSGFFRSTGFLPYLKTRLSVSAGRVLRHEWEDEGHGKCWRNRGDLIQPLVQIFLQFNDSPLELLEELASNVMPQVPAQKTRATDPVHAYPTLCQGNMLVWYRVQHEELSKIFSKAVKDASTMHKSKTAKEDDINLVLVHARQCATVLVSLVNLTKIHCDKVAIHSVAVKFGGKFIDIFLKGNDVWQAQYAAHKDSINAVIKELQKATRTIQTLCSEAKGSKKLPVTSKIPAVKRSLERYVFCIKALLHSVSQGNSFWMGNLKHKNLRGEEIGSQLPVSDEERGEAVSIDEDDENAEQVDLDEGEAERDASDET</sequence>
<feature type="compositionally biased region" description="Basic and acidic residues" evidence="6">
    <location>
        <begin position="898"/>
        <end position="911"/>
    </location>
</feature>
<dbReference type="InterPro" id="IPR016024">
    <property type="entry name" value="ARM-type_fold"/>
</dbReference>
<comment type="similarity">
    <text evidence="5">Belongs to the Fanconi anemia protein FANCD2 family.</text>
</comment>
<dbReference type="Proteomes" id="UP000886520">
    <property type="component" value="Chromosome 16"/>
</dbReference>
<dbReference type="GO" id="GO:0007129">
    <property type="term" value="P:homologous chromosome pairing at meiosis"/>
    <property type="evidence" value="ECO:0007669"/>
    <property type="project" value="TreeGrafter"/>
</dbReference>
<evidence type="ECO:0000256" key="6">
    <source>
        <dbReference type="SAM" id="MobiDB-lite"/>
    </source>
</evidence>
<dbReference type="GO" id="GO:0070182">
    <property type="term" value="F:DNA polymerase binding"/>
    <property type="evidence" value="ECO:0007669"/>
    <property type="project" value="TreeGrafter"/>
</dbReference>
<keyword evidence="7" id="KW-0732">Signal</keyword>
<dbReference type="GO" id="GO:0031573">
    <property type="term" value="P:mitotic intra-S DNA damage checkpoint signaling"/>
    <property type="evidence" value="ECO:0007669"/>
    <property type="project" value="TreeGrafter"/>
</dbReference>
<proteinExistence type="inferred from homology"/>
<organism evidence="8 9">
    <name type="scientific">Adiantum capillus-veneris</name>
    <name type="common">Maidenhair fern</name>
    <dbReference type="NCBI Taxonomy" id="13818"/>
    <lineage>
        <taxon>Eukaryota</taxon>
        <taxon>Viridiplantae</taxon>
        <taxon>Streptophyta</taxon>
        <taxon>Embryophyta</taxon>
        <taxon>Tracheophyta</taxon>
        <taxon>Polypodiopsida</taxon>
        <taxon>Polypodiidae</taxon>
        <taxon>Polypodiales</taxon>
        <taxon>Pteridineae</taxon>
        <taxon>Pteridaceae</taxon>
        <taxon>Vittarioideae</taxon>
        <taxon>Adiantum</taxon>
    </lineage>
</organism>
<evidence type="ECO:0000256" key="3">
    <source>
        <dbReference type="ARBA" id="ARBA00022843"/>
    </source>
</evidence>
<dbReference type="Pfam" id="PF14631">
    <property type="entry name" value="FancD2"/>
    <property type="match status" value="2"/>
</dbReference>
<evidence type="ECO:0000313" key="9">
    <source>
        <dbReference type="Proteomes" id="UP000886520"/>
    </source>
</evidence>
<feature type="signal peptide" evidence="7">
    <location>
        <begin position="1"/>
        <end position="27"/>
    </location>
</feature>
<gene>
    <name evidence="8" type="ORF">GOP47_0016422</name>
</gene>
<evidence type="ECO:0000256" key="7">
    <source>
        <dbReference type="SAM" id="SignalP"/>
    </source>
</evidence>
<accession>A0A9D4ZBQ6</accession>
<keyword evidence="9" id="KW-1185">Reference proteome</keyword>
<evidence type="ECO:0000256" key="4">
    <source>
        <dbReference type="ARBA" id="ARBA00023242"/>
    </source>
</evidence>
<dbReference type="PANTHER" id="PTHR32086:SF0">
    <property type="entry name" value="FANCONI ANEMIA GROUP D2 PROTEIN"/>
    <property type="match status" value="1"/>
</dbReference>
<feature type="compositionally biased region" description="Acidic residues" evidence="6">
    <location>
        <begin position="1453"/>
        <end position="1471"/>
    </location>
</feature>
<feature type="compositionally biased region" description="Polar residues" evidence="6">
    <location>
        <begin position="869"/>
        <end position="897"/>
    </location>
</feature>
<feature type="region of interest" description="Disordered" evidence="6">
    <location>
        <begin position="1437"/>
        <end position="1479"/>
    </location>
</feature>
<dbReference type="OrthoDB" id="27031at2759"/>
<keyword evidence="2" id="KW-1017">Isopeptide bond</keyword>
<dbReference type="GO" id="GO:0036297">
    <property type="term" value="P:interstrand cross-link repair"/>
    <property type="evidence" value="ECO:0007669"/>
    <property type="project" value="TreeGrafter"/>
</dbReference>
<reference evidence="8" key="1">
    <citation type="submission" date="2021-01" db="EMBL/GenBank/DDBJ databases">
        <title>Adiantum capillus-veneris genome.</title>
        <authorList>
            <person name="Fang Y."/>
            <person name="Liao Q."/>
        </authorList>
    </citation>
    <scope>NUCLEOTIDE SEQUENCE</scope>
    <source>
        <strain evidence="8">H3</strain>
        <tissue evidence="8">Leaf</tissue>
    </source>
</reference>
<evidence type="ECO:0000256" key="5">
    <source>
        <dbReference type="ARBA" id="ARBA00093456"/>
    </source>
</evidence>
<feature type="chain" id="PRO_5038833353" description="Fanconi anemia group D2 protein" evidence="7">
    <location>
        <begin position="28"/>
        <end position="1479"/>
    </location>
</feature>
<dbReference type="GO" id="GO:0005634">
    <property type="term" value="C:nucleus"/>
    <property type="evidence" value="ECO:0007669"/>
    <property type="project" value="UniProtKB-SubCell"/>
</dbReference>
<keyword evidence="4" id="KW-0539">Nucleus</keyword>
<feature type="compositionally biased region" description="Polar residues" evidence="6">
    <location>
        <begin position="836"/>
        <end position="850"/>
    </location>
</feature>
<dbReference type="GO" id="GO:1990918">
    <property type="term" value="P:double-strand break repair involved in meiotic recombination"/>
    <property type="evidence" value="ECO:0007669"/>
    <property type="project" value="TreeGrafter"/>
</dbReference>
<name>A0A9D4ZBQ6_ADICA</name>
<evidence type="ECO:0000256" key="2">
    <source>
        <dbReference type="ARBA" id="ARBA00022499"/>
    </source>
</evidence>
<evidence type="ECO:0008006" key="10">
    <source>
        <dbReference type="Google" id="ProtNLM"/>
    </source>
</evidence>
<evidence type="ECO:0000256" key="1">
    <source>
        <dbReference type="ARBA" id="ARBA00004123"/>
    </source>
</evidence>
<comment type="subcellular location">
    <subcellularLocation>
        <location evidence="1">Nucleus</location>
    </subcellularLocation>
</comment>
<dbReference type="EMBL" id="JABFUD020000016">
    <property type="protein sequence ID" value="KAI5068077.1"/>
    <property type="molecule type" value="Genomic_DNA"/>
</dbReference>